<organism evidence="1">
    <name type="scientific">Staphylothermus marinus</name>
    <dbReference type="NCBI Taxonomy" id="2280"/>
    <lineage>
        <taxon>Archaea</taxon>
        <taxon>Thermoproteota</taxon>
        <taxon>Thermoprotei</taxon>
        <taxon>Desulfurococcales</taxon>
        <taxon>Desulfurococcaceae</taxon>
        <taxon>Staphylothermus</taxon>
    </lineage>
</organism>
<dbReference type="Gene3D" id="3.90.1200.10">
    <property type="match status" value="1"/>
</dbReference>
<protein>
    <submittedName>
        <fullName evidence="1">Alpha-amylase</fullName>
    </submittedName>
</protein>
<dbReference type="AlphaFoldDB" id="A0A7C4HA72"/>
<gene>
    <name evidence="1" type="ORF">ENU14_07055</name>
</gene>
<sequence length="471" mass="56733">MKNKRILIDALNKYLLKTRWWPWKNVLKEISIVDYEEIDSFKYIIFRVEDKYFQLPLLETSNIPETLESRSFCINNNCFVEAEYCVDYLNYFSRLSKHSVEFYDKELFQIYSAKPLSLETTNVTVIYETNLGKIVLKNYRLIPRVNLEYLILRKLVEKNYRNIPRIIAFLKYREFTTGILMYFIESTSDGGKPFYESFINRLNGLETYSFDKRLSTKLGFIISEMHKALNYGVENSFYGVEEISDSDIELWINRCERYYKNSLSNIDNLIEKQEELDRFQIEFWRNLYDKISRDLFDNVVNLMKKQYKLLKGRIHQDLHLAQMRYIEDRFDFVITDFEGEPGRNDDERLLKEPLLRDLASMIRSFQYLTHSALSNVLNLSIHETSIRLLKNDPSVEWRKFISKILIEEYLSNILDLKIISNSMEEIRSNYWIYVKPWLIERALYEIYYESLYRPNWISIPLTGLYQVLYIN</sequence>
<accession>A0A7C4HA72</accession>
<name>A0A7C4HA72_STAMA</name>
<comment type="caution">
    <text evidence="1">The sequence shown here is derived from an EMBL/GenBank/DDBJ whole genome shotgun (WGS) entry which is preliminary data.</text>
</comment>
<dbReference type="InterPro" id="IPR011009">
    <property type="entry name" value="Kinase-like_dom_sf"/>
</dbReference>
<dbReference type="EMBL" id="DTBJ01000059">
    <property type="protein sequence ID" value="HGM59323.1"/>
    <property type="molecule type" value="Genomic_DNA"/>
</dbReference>
<dbReference type="SUPFAM" id="SSF56112">
    <property type="entry name" value="Protein kinase-like (PK-like)"/>
    <property type="match status" value="1"/>
</dbReference>
<evidence type="ECO:0000313" key="1">
    <source>
        <dbReference type="EMBL" id="HGM59323.1"/>
    </source>
</evidence>
<reference evidence="1" key="1">
    <citation type="journal article" date="2020" name="mSystems">
        <title>Genome- and Community-Level Interaction Insights into Carbon Utilization and Element Cycling Functions of Hydrothermarchaeota in Hydrothermal Sediment.</title>
        <authorList>
            <person name="Zhou Z."/>
            <person name="Liu Y."/>
            <person name="Xu W."/>
            <person name="Pan J."/>
            <person name="Luo Z.H."/>
            <person name="Li M."/>
        </authorList>
    </citation>
    <scope>NUCLEOTIDE SEQUENCE [LARGE SCALE GENOMIC DNA]</scope>
    <source>
        <strain evidence="1">SpSt-642</strain>
    </source>
</reference>
<proteinExistence type="predicted"/>